<gene>
    <name evidence="2" type="primary">LOC114003180</name>
</gene>
<organism evidence="1 2">
    <name type="scientific">Pipra filicauda</name>
    <name type="common">Wire-tailed manakin</name>
    <dbReference type="NCBI Taxonomy" id="649802"/>
    <lineage>
        <taxon>Eukaryota</taxon>
        <taxon>Metazoa</taxon>
        <taxon>Chordata</taxon>
        <taxon>Craniata</taxon>
        <taxon>Vertebrata</taxon>
        <taxon>Euteleostomi</taxon>
        <taxon>Archelosauria</taxon>
        <taxon>Archosauria</taxon>
        <taxon>Dinosauria</taxon>
        <taxon>Saurischia</taxon>
        <taxon>Theropoda</taxon>
        <taxon>Coelurosauria</taxon>
        <taxon>Aves</taxon>
        <taxon>Neognathae</taxon>
        <taxon>Neoaves</taxon>
        <taxon>Telluraves</taxon>
        <taxon>Australaves</taxon>
        <taxon>Passeriformes</taxon>
        <taxon>Pipridae</taxon>
        <taxon>Pipra</taxon>
    </lineage>
</organism>
<dbReference type="RefSeq" id="XP_039246277.1">
    <property type="nucleotide sequence ID" value="XM_039390343.1"/>
</dbReference>
<dbReference type="GeneID" id="114003180"/>
<reference evidence="2" key="1">
    <citation type="submission" date="2025-08" db="UniProtKB">
        <authorList>
            <consortium name="RefSeq"/>
        </authorList>
    </citation>
    <scope>IDENTIFICATION</scope>
    <source>
        <tissue evidence="2">Muscle</tissue>
    </source>
</reference>
<name>A0A7R5L660_9PASS</name>
<dbReference type="Gene3D" id="2.30.29.30">
    <property type="entry name" value="Pleckstrin-homology domain (PH domain)/Phosphotyrosine-binding domain (PTB)"/>
    <property type="match status" value="1"/>
</dbReference>
<proteinExistence type="predicted"/>
<dbReference type="InterPro" id="IPR011993">
    <property type="entry name" value="PH-like_dom_sf"/>
</dbReference>
<accession>A0A7R5L660</accession>
<evidence type="ECO:0000313" key="2">
    <source>
        <dbReference type="RefSeq" id="XP_039246277.1"/>
    </source>
</evidence>
<dbReference type="SUPFAM" id="SSF50729">
    <property type="entry name" value="PH domain-like"/>
    <property type="match status" value="1"/>
</dbReference>
<dbReference type="AlphaFoldDB" id="A0A7R5L660"/>
<dbReference type="Proteomes" id="UP000504627">
    <property type="component" value="Unplaced"/>
</dbReference>
<evidence type="ECO:0000313" key="1">
    <source>
        <dbReference type="Proteomes" id="UP000504627"/>
    </source>
</evidence>
<protein>
    <submittedName>
        <fullName evidence="2">Uncharacterized protein LOC114003180 isoform X2</fullName>
    </submittedName>
</protein>
<sequence length="360" mass="39196">MFLTASAPGQAGRVSGPWLMRCDSKCCCKQQQLWGGAATLPWLCGDMWGEGEGLLAKGSPAALPSHPWSSFVPSGSGHSRVLKEGRDKQPLMVPAPPGALLARLPKPWFGISARNDPGHGIPILPLVLVMLLGCPMAIAKATVTGPSLPGVQHLRDSPMPSAGDGAQAGDILQKLKGQPLIFRLLRWRWHDGQVYEPLLPYLKVLKEKEPHFQLQHSPRHRGEGEPRQLRGGRLLYNLQYLGQTSIGTYGGKEVLEQAIPAVLEGHLAVQEVLFDVKEAEVLVQEKASSKLLCRHPYPTISCVGRCTWSSRIFAFCVASSPESPDGSTFDCLVFASSSEQECEEIVGRIAAGFKHTEWFV</sequence>
<keyword evidence="1" id="KW-1185">Reference proteome</keyword>